<name>S3C620_OPHP1</name>
<feature type="compositionally biased region" description="Low complexity" evidence="1">
    <location>
        <begin position="316"/>
        <end position="327"/>
    </location>
</feature>
<gene>
    <name evidence="2" type="ORF">F503_001000</name>
</gene>
<feature type="region of interest" description="Disordered" evidence="1">
    <location>
        <begin position="240"/>
        <end position="334"/>
    </location>
</feature>
<feature type="compositionally biased region" description="Low complexity" evidence="1">
    <location>
        <begin position="23"/>
        <end position="33"/>
    </location>
</feature>
<accession>S3C620</accession>
<feature type="region of interest" description="Disordered" evidence="1">
    <location>
        <begin position="486"/>
        <end position="506"/>
    </location>
</feature>
<feature type="region of interest" description="Disordered" evidence="1">
    <location>
        <begin position="1"/>
        <end position="67"/>
    </location>
</feature>
<feature type="compositionally biased region" description="Polar residues" evidence="1">
    <location>
        <begin position="38"/>
        <end position="47"/>
    </location>
</feature>
<organism evidence="2 3">
    <name type="scientific">Ophiostoma piceae (strain UAMH 11346)</name>
    <name type="common">Sap stain fungus</name>
    <dbReference type="NCBI Taxonomy" id="1262450"/>
    <lineage>
        <taxon>Eukaryota</taxon>
        <taxon>Fungi</taxon>
        <taxon>Dikarya</taxon>
        <taxon>Ascomycota</taxon>
        <taxon>Pezizomycotina</taxon>
        <taxon>Sordariomycetes</taxon>
        <taxon>Sordariomycetidae</taxon>
        <taxon>Ophiostomatales</taxon>
        <taxon>Ophiostomataceae</taxon>
        <taxon>Ophiostoma</taxon>
    </lineage>
</organism>
<evidence type="ECO:0000313" key="2">
    <source>
        <dbReference type="EMBL" id="EPE08217.1"/>
    </source>
</evidence>
<evidence type="ECO:0000256" key="1">
    <source>
        <dbReference type="SAM" id="MobiDB-lite"/>
    </source>
</evidence>
<feature type="compositionally biased region" description="Basic and acidic residues" evidence="1">
    <location>
        <begin position="252"/>
        <end position="261"/>
    </location>
</feature>
<sequence length="506" mass="54332">MSSISYILGPEEDEQDLPPDYCSASGSASASGSRTDSHNGYYSSRPSSHNHNRPVTHPTEETSAEDYTGYENVSNYTMDPHTGYEPNQAHQYNFAPGQNFHAAAHAGTRGSRGPSGSRDGYYAVDHGAVAGFDPTTMTPIMHPGSTVYNAHYGSTAYGTAAAMDTNVNGAMQQQQQQHQQAEYNGEYVGDMAQYGEYQEETEVTPRTGRPSRAKKGKPVHNCLSCGRPWVEGNKTDCTDITATSAPEPAGRSGHDDRRVHDGYSASQHHPLVQNTHTAPVPASMHGAEPRNGRLRGKSHGESSKSSIDTSDWRFGSSPNPSSSSSIPRTPQDTGLALGHHLRINIGYSDKDEYQYNLDDPAISYMHAHTTGPLPHSAAVGAAQATSPTSAGYQYRHSHTSPSMAWPSSDNSMNSALASAFYRERAEPYMAYAIPAEGSADTDNCVLPPAAAYNRATPWTPSSSAVAAHSQHRLIAAYSDLHMQRISSGSSSDGWTPQSSRSGNKSS</sequence>
<reference evidence="2 3" key="1">
    <citation type="journal article" date="2013" name="BMC Genomics">
        <title>The genome and transcriptome of the pine saprophyte Ophiostoma piceae, and a comparison with the bark beetle-associated pine pathogen Grosmannia clavigera.</title>
        <authorList>
            <person name="Haridas S."/>
            <person name="Wang Y."/>
            <person name="Lim L."/>
            <person name="Massoumi Alamouti S."/>
            <person name="Jackman S."/>
            <person name="Docking R."/>
            <person name="Robertson G."/>
            <person name="Birol I."/>
            <person name="Bohlmann J."/>
            <person name="Breuil C."/>
        </authorList>
    </citation>
    <scope>NUCLEOTIDE SEQUENCE [LARGE SCALE GENOMIC DNA]</scope>
    <source>
        <strain evidence="2 3">UAMH 11346</strain>
    </source>
</reference>
<protein>
    <submittedName>
        <fullName evidence="2">Uncharacterized protein</fullName>
    </submittedName>
</protein>
<dbReference type="HOGENOM" id="CLU_538719_0_0_1"/>
<dbReference type="AlphaFoldDB" id="S3C620"/>
<dbReference type="Proteomes" id="UP000016923">
    <property type="component" value="Unassembled WGS sequence"/>
</dbReference>
<dbReference type="VEuPathDB" id="FungiDB:F503_001000"/>
<evidence type="ECO:0000313" key="3">
    <source>
        <dbReference type="Proteomes" id="UP000016923"/>
    </source>
</evidence>
<keyword evidence="3" id="KW-1185">Reference proteome</keyword>
<dbReference type="EMBL" id="KE148149">
    <property type="protein sequence ID" value="EPE08217.1"/>
    <property type="molecule type" value="Genomic_DNA"/>
</dbReference>
<feature type="compositionally biased region" description="Basic residues" evidence="1">
    <location>
        <begin position="209"/>
        <end position="218"/>
    </location>
</feature>
<proteinExistence type="predicted"/>
<feature type="region of interest" description="Disordered" evidence="1">
    <location>
        <begin position="199"/>
        <end position="219"/>
    </location>
</feature>
<feature type="compositionally biased region" description="Polar residues" evidence="1">
    <location>
        <begin position="264"/>
        <end position="277"/>
    </location>
</feature>